<evidence type="ECO:0000256" key="5">
    <source>
        <dbReference type="SAM" id="Phobius"/>
    </source>
</evidence>
<sequence length="337" mass="38102">MNESKEEDVPLYLNSQDTSDLSLVSLVFSLVNNSCISSAIGLFGMVANVMNMLVFYKQGLSSSINISFFFMSVSDMLTIIFVEWGNICYNPYILKAGFPLSFPELYYIAGGWPSGLSCRITLYITVYITAERCLCILFPLTIKTLITPRKTKSIIALINFLNALTLIPEYTSTYLAWRFNPLRNTTILGLAFRGNRAETQGVSFLLHVILVVFGLCSVIVLTSVLVIQLRRQTKWRLKNRAENRKVSLLSSRDRKSVVLVIAVATFVVISYIPLTSVSLVTVFVPEFYIEGKLYKVFGETWAMVTLIGMTNASANIIIYYKMNSKYRPTFHEIFCKK</sequence>
<feature type="transmembrane region" description="Helical" evidence="5">
    <location>
        <begin position="36"/>
        <end position="56"/>
    </location>
</feature>
<dbReference type="GO" id="GO:0016020">
    <property type="term" value="C:membrane"/>
    <property type="evidence" value="ECO:0007669"/>
    <property type="project" value="UniProtKB-SubCell"/>
</dbReference>
<dbReference type="KEGG" id="bgt:106074802"/>
<evidence type="ECO:0000256" key="4">
    <source>
        <dbReference type="ARBA" id="ARBA00023136"/>
    </source>
</evidence>
<dbReference type="PANTHER" id="PTHR46641:SF2">
    <property type="entry name" value="FMRFAMIDE RECEPTOR"/>
    <property type="match status" value="1"/>
</dbReference>
<name>A0A2C9LAX4_BIOGL</name>
<comment type="subcellular location">
    <subcellularLocation>
        <location evidence="1">Membrane</location>
    </subcellularLocation>
</comment>
<feature type="transmembrane region" description="Helical" evidence="5">
    <location>
        <begin position="120"/>
        <end position="142"/>
    </location>
</feature>
<dbReference type="PROSITE" id="PS50262">
    <property type="entry name" value="G_PROTEIN_RECEP_F1_2"/>
    <property type="match status" value="1"/>
</dbReference>
<dbReference type="PRINTS" id="PR00237">
    <property type="entry name" value="GPCRRHODOPSN"/>
</dbReference>
<dbReference type="OrthoDB" id="6276488at2759"/>
<dbReference type="VEuPathDB" id="VectorBase:BGLAX_044467"/>
<dbReference type="SUPFAM" id="SSF81321">
    <property type="entry name" value="Family A G protein-coupled receptor-like"/>
    <property type="match status" value="1"/>
</dbReference>
<dbReference type="Proteomes" id="UP000076420">
    <property type="component" value="Unassembled WGS sequence"/>
</dbReference>
<keyword evidence="3 5" id="KW-1133">Transmembrane helix</keyword>
<evidence type="ECO:0000256" key="2">
    <source>
        <dbReference type="ARBA" id="ARBA00022692"/>
    </source>
</evidence>
<feature type="transmembrane region" description="Helical" evidence="5">
    <location>
        <begin position="68"/>
        <end position="87"/>
    </location>
</feature>
<feature type="transmembrane region" description="Helical" evidence="5">
    <location>
        <begin position="154"/>
        <end position="177"/>
    </location>
</feature>
<dbReference type="Pfam" id="PF10324">
    <property type="entry name" value="7TM_GPCR_Srw"/>
    <property type="match status" value="1"/>
</dbReference>
<dbReference type="PANTHER" id="PTHR46641">
    <property type="entry name" value="FMRFAMIDE RECEPTOR-RELATED"/>
    <property type="match status" value="1"/>
</dbReference>
<accession>A0A2C9LAX4</accession>
<dbReference type="Gene3D" id="1.20.1070.10">
    <property type="entry name" value="Rhodopsin 7-helix transmembrane proteins"/>
    <property type="match status" value="1"/>
</dbReference>
<evidence type="ECO:0000256" key="1">
    <source>
        <dbReference type="ARBA" id="ARBA00004370"/>
    </source>
</evidence>
<evidence type="ECO:0000313" key="7">
    <source>
        <dbReference type="EnsemblMetazoa" id="BGLB028989-PA"/>
    </source>
</evidence>
<feature type="domain" description="G-protein coupled receptors family 1 profile" evidence="6">
    <location>
        <begin position="47"/>
        <end position="319"/>
    </location>
</feature>
<gene>
    <name evidence="7" type="primary">106074802</name>
</gene>
<dbReference type="InterPro" id="IPR052954">
    <property type="entry name" value="GPCR-Ligand_Int"/>
</dbReference>
<protein>
    <recommendedName>
        <fullName evidence="6">G-protein coupled receptors family 1 profile domain-containing protein</fullName>
    </recommendedName>
</protein>
<dbReference type="VEuPathDB" id="VectorBase:BGLB028989"/>
<dbReference type="InterPro" id="IPR000276">
    <property type="entry name" value="GPCR_Rhodpsn"/>
</dbReference>
<dbReference type="EnsemblMetazoa" id="BGLB028989-RA">
    <property type="protein sequence ID" value="BGLB028989-PA"/>
    <property type="gene ID" value="BGLB028989"/>
</dbReference>
<reference evidence="7" key="1">
    <citation type="submission" date="2020-05" db="UniProtKB">
        <authorList>
            <consortium name="EnsemblMetazoa"/>
        </authorList>
    </citation>
    <scope>IDENTIFICATION</scope>
    <source>
        <strain evidence="7">BB02</strain>
    </source>
</reference>
<organism evidence="7 8">
    <name type="scientific">Biomphalaria glabrata</name>
    <name type="common">Bloodfluke planorb</name>
    <name type="synonym">Freshwater snail</name>
    <dbReference type="NCBI Taxonomy" id="6526"/>
    <lineage>
        <taxon>Eukaryota</taxon>
        <taxon>Metazoa</taxon>
        <taxon>Spiralia</taxon>
        <taxon>Lophotrochozoa</taxon>
        <taxon>Mollusca</taxon>
        <taxon>Gastropoda</taxon>
        <taxon>Heterobranchia</taxon>
        <taxon>Euthyneura</taxon>
        <taxon>Panpulmonata</taxon>
        <taxon>Hygrophila</taxon>
        <taxon>Lymnaeoidea</taxon>
        <taxon>Planorbidae</taxon>
        <taxon>Biomphalaria</taxon>
    </lineage>
</organism>
<dbReference type="GO" id="GO:0008528">
    <property type="term" value="F:G protein-coupled peptide receptor activity"/>
    <property type="evidence" value="ECO:0007669"/>
    <property type="project" value="InterPro"/>
</dbReference>
<evidence type="ECO:0000256" key="3">
    <source>
        <dbReference type="ARBA" id="ARBA00022989"/>
    </source>
</evidence>
<dbReference type="InterPro" id="IPR017452">
    <property type="entry name" value="GPCR_Rhodpsn_7TM"/>
</dbReference>
<feature type="transmembrane region" description="Helical" evidence="5">
    <location>
        <begin position="204"/>
        <end position="227"/>
    </location>
</feature>
<keyword evidence="2 5" id="KW-0812">Transmembrane</keyword>
<keyword evidence="4 5" id="KW-0472">Membrane</keyword>
<dbReference type="AlphaFoldDB" id="A0A2C9LAX4"/>
<feature type="transmembrane region" description="Helical" evidence="5">
    <location>
        <begin position="300"/>
        <end position="320"/>
    </location>
</feature>
<dbReference type="InterPro" id="IPR019427">
    <property type="entry name" value="7TM_GPCR_serpentine_rcpt_Srw"/>
</dbReference>
<evidence type="ECO:0000259" key="6">
    <source>
        <dbReference type="PROSITE" id="PS50262"/>
    </source>
</evidence>
<evidence type="ECO:0000313" key="8">
    <source>
        <dbReference type="Proteomes" id="UP000076420"/>
    </source>
</evidence>
<feature type="transmembrane region" description="Helical" evidence="5">
    <location>
        <begin position="257"/>
        <end position="280"/>
    </location>
</feature>
<proteinExistence type="predicted"/>
<dbReference type="RefSeq" id="XP_013091101.2">
    <property type="nucleotide sequence ID" value="XM_013235647.2"/>
</dbReference>